<evidence type="ECO:0000256" key="1">
    <source>
        <dbReference type="ARBA" id="ARBA00004141"/>
    </source>
</evidence>
<dbReference type="PANTHER" id="PTHR11662">
    <property type="entry name" value="SOLUTE CARRIER FAMILY 17"/>
    <property type="match status" value="1"/>
</dbReference>
<evidence type="ECO:0000256" key="6">
    <source>
        <dbReference type="SAM" id="Phobius"/>
    </source>
</evidence>
<evidence type="ECO:0000256" key="4">
    <source>
        <dbReference type="ARBA" id="ARBA00023136"/>
    </source>
</evidence>
<evidence type="ECO:0000256" key="2">
    <source>
        <dbReference type="ARBA" id="ARBA00022692"/>
    </source>
</evidence>
<dbReference type="SUPFAM" id="SSF103473">
    <property type="entry name" value="MFS general substrate transporter"/>
    <property type="match status" value="1"/>
</dbReference>
<accession>A0AAU7QAA5</accession>
<comment type="subcellular location">
    <subcellularLocation>
        <location evidence="1">Membrane</location>
        <topology evidence="1">Multi-pass membrane protein</topology>
    </subcellularLocation>
</comment>
<evidence type="ECO:0000256" key="3">
    <source>
        <dbReference type="ARBA" id="ARBA00022989"/>
    </source>
</evidence>
<dbReference type="InterPro" id="IPR011701">
    <property type="entry name" value="MFS"/>
</dbReference>
<dbReference type="GO" id="GO:0016020">
    <property type="term" value="C:membrane"/>
    <property type="evidence" value="ECO:0007669"/>
    <property type="project" value="UniProtKB-SubCell"/>
</dbReference>
<feature type="transmembrane region" description="Helical" evidence="6">
    <location>
        <begin position="166"/>
        <end position="185"/>
    </location>
</feature>
<protein>
    <submittedName>
        <fullName evidence="8">MFS transporter</fullName>
    </submittedName>
</protein>
<dbReference type="InterPro" id="IPR036259">
    <property type="entry name" value="MFS_trans_sf"/>
</dbReference>
<feature type="domain" description="Major facilitator superfamily (MFS) profile" evidence="7">
    <location>
        <begin position="1"/>
        <end position="220"/>
    </location>
</feature>
<dbReference type="AlphaFoldDB" id="A0AAU7QAA5"/>
<dbReference type="Pfam" id="PF07690">
    <property type="entry name" value="MFS_1"/>
    <property type="match status" value="1"/>
</dbReference>
<dbReference type="InterPro" id="IPR050382">
    <property type="entry name" value="MFS_Na/Anion_cotransporter"/>
</dbReference>
<keyword evidence="2 6" id="KW-0812">Transmembrane</keyword>
<feature type="transmembrane region" description="Helical" evidence="6">
    <location>
        <begin position="37"/>
        <end position="59"/>
    </location>
</feature>
<evidence type="ECO:0000256" key="5">
    <source>
        <dbReference type="ARBA" id="ARBA00038514"/>
    </source>
</evidence>
<evidence type="ECO:0000259" key="7">
    <source>
        <dbReference type="PROSITE" id="PS50850"/>
    </source>
</evidence>
<dbReference type="Gene3D" id="1.20.1250.20">
    <property type="entry name" value="MFS general substrate transporter like domains"/>
    <property type="match status" value="1"/>
</dbReference>
<dbReference type="PROSITE" id="PS50850">
    <property type="entry name" value="MFS"/>
    <property type="match status" value="1"/>
</dbReference>
<comment type="similarity">
    <text evidence="5">Belongs to the major facilitator superfamily. Phthalate permease family.</text>
</comment>
<feature type="transmembrane region" description="Helical" evidence="6">
    <location>
        <begin position="80"/>
        <end position="96"/>
    </location>
</feature>
<keyword evidence="3 6" id="KW-1133">Transmembrane helix</keyword>
<dbReference type="PANTHER" id="PTHR11662:SF399">
    <property type="entry name" value="FI19708P1-RELATED"/>
    <property type="match status" value="1"/>
</dbReference>
<feature type="transmembrane region" description="Helical" evidence="6">
    <location>
        <begin position="102"/>
        <end position="121"/>
    </location>
</feature>
<proteinExistence type="inferred from homology"/>
<feature type="transmembrane region" description="Helical" evidence="6">
    <location>
        <begin position="12"/>
        <end position="31"/>
    </location>
</feature>
<name>A0AAU7QAA5_9GAMM</name>
<organism evidence="8">
    <name type="scientific">Acerihabitans sp. KWT182</name>
    <dbReference type="NCBI Taxonomy" id="3157919"/>
    <lineage>
        <taxon>Bacteria</taxon>
        <taxon>Pseudomonadati</taxon>
        <taxon>Pseudomonadota</taxon>
        <taxon>Gammaproteobacteria</taxon>
        <taxon>Enterobacterales</taxon>
        <taxon>Pectobacteriaceae</taxon>
        <taxon>Acerihabitans</taxon>
    </lineage>
</organism>
<evidence type="ECO:0000313" key="8">
    <source>
        <dbReference type="EMBL" id="XBS69806.1"/>
    </source>
</evidence>
<reference evidence="8" key="1">
    <citation type="submission" date="2024-06" db="EMBL/GenBank/DDBJ databases">
        <authorList>
            <person name="Coelho C."/>
            <person name="Bento M."/>
            <person name="Garcia E."/>
            <person name="Camelo A."/>
            <person name="Brandao I."/>
            <person name="Espirito Santo C."/>
            <person name="Trovao J."/>
            <person name="Verissimo A."/>
            <person name="Costa J."/>
            <person name="Tiago I."/>
        </authorList>
    </citation>
    <scope>NUCLEOTIDE SEQUENCE</scope>
    <source>
        <strain evidence="8">KWT182</strain>
    </source>
</reference>
<dbReference type="GO" id="GO:0022857">
    <property type="term" value="F:transmembrane transporter activity"/>
    <property type="evidence" value="ECO:0007669"/>
    <property type="project" value="InterPro"/>
</dbReference>
<sequence length="220" mass="24459">MDWRSYRSTANIGVFFLLFWGCVAIGIGFAHSLAALIIARIALGIAEGAALPNATRALAIWMPVERRASAQGLMQGSSRFGTAIAAPIIAGVMLFFGTWRGAFWVLGSIGLLWAVIWIAYYRNTSLEKRGEHKLKGDSLNVIATNAAIKVPSVPWKPLIKRMAPTICVWFCQGWTFWMFLSWIPLFLLTQYRVDIKSSAIFTASVFFFRRSGRFGGRVGE</sequence>
<dbReference type="EMBL" id="CP157947">
    <property type="protein sequence ID" value="XBS69806.1"/>
    <property type="molecule type" value="Genomic_DNA"/>
</dbReference>
<dbReference type="InterPro" id="IPR020846">
    <property type="entry name" value="MFS_dom"/>
</dbReference>
<gene>
    <name evidence="8" type="ORF">ABK905_26590</name>
</gene>
<keyword evidence="4 6" id="KW-0472">Membrane</keyword>